<gene>
    <name evidence="1" type="ORF">R4198_23135</name>
</gene>
<sequence>MTDAWMNHGSFDDLFARFFGTERPRPQVQRVDLGRLLNDDAKELVASAREAAKQWGSSELTTEHLLCGHSPSR</sequence>
<protein>
    <recommendedName>
        <fullName evidence="3">ClpA/ClpB-like protein</fullName>
    </recommendedName>
</protein>
<proteinExistence type="predicted"/>
<comment type="caution">
    <text evidence="1">The sequence shown here is derived from an EMBL/GenBank/DDBJ whole genome shotgun (WGS) entry which is preliminary data.</text>
</comment>
<organism evidence="1 2">
    <name type="scientific">Williamsia marianensis</name>
    <dbReference type="NCBI Taxonomy" id="85044"/>
    <lineage>
        <taxon>Bacteria</taxon>
        <taxon>Bacillati</taxon>
        <taxon>Actinomycetota</taxon>
        <taxon>Actinomycetes</taxon>
        <taxon>Mycobacteriales</taxon>
        <taxon>Nocardiaceae</taxon>
        <taxon>Williamsia</taxon>
    </lineage>
</organism>
<evidence type="ECO:0008006" key="3">
    <source>
        <dbReference type="Google" id="ProtNLM"/>
    </source>
</evidence>
<accession>A0ABU4EZB1</accession>
<name>A0ABU4EZB1_WILMA</name>
<keyword evidence="2" id="KW-1185">Reference proteome</keyword>
<evidence type="ECO:0000313" key="2">
    <source>
        <dbReference type="Proteomes" id="UP001185792"/>
    </source>
</evidence>
<reference evidence="1 2" key="1">
    <citation type="submission" date="2023-10" db="EMBL/GenBank/DDBJ databases">
        <title>Development of a sustainable strategy for remediation of hydrocarbon-contaminated territories based on the waste exchange concept.</title>
        <authorList>
            <person name="Krivoruchko A."/>
        </authorList>
    </citation>
    <scope>NUCLEOTIDE SEQUENCE [LARGE SCALE GENOMIC DNA]</scope>
    <source>
        <strain evidence="1 2">IEGM 1236</strain>
    </source>
</reference>
<evidence type="ECO:0000313" key="1">
    <source>
        <dbReference type="EMBL" id="MDV7136599.1"/>
    </source>
</evidence>
<dbReference type="EMBL" id="JAWLUM010000004">
    <property type="protein sequence ID" value="MDV7136599.1"/>
    <property type="molecule type" value="Genomic_DNA"/>
</dbReference>
<dbReference type="Proteomes" id="UP001185792">
    <property type="component" value="Unassembled WGS sequence"/>
</dbReference>
<dbReference type="RefSeq" id="WP_317714583.1">
    <property type="nucleotide sequence ID" value="NZ_JAHVCV010000005.1"/>
</dbReference>